<dbReference type="Proteomes" id="UP001589793">
    <property type="component" value="Unassembled WGS sequence"/>
</dbReference>
<reference evidence="1 2" key="1">
    <citation type="submission" date="2024-09" db="EMBL/GenBank/DDBJ databases">
        <authorList>
            <person name="Sun Q."/>
            <person name="Mori K."/>
        </authorList>
    </citation>
    <scope>NUCLEOTIDE SEQUENCE [LARGE SCALE GENOMIC DNA]</scope>
    <source>
        <strain evidence="1 2">CICC 10874</strain>
    </source>
</reference>
<organism evidence="1 2">
    <name type="scientific">Brachybacterium hainanense</name>
    <dbReference type="NCBI Taxonomy" id="1541174"/>
    <lineage>
        <taxon>Bacteria</taxon>
        <taxon>Bacillati</taxon>
        <taxon>Actinomycetota</taxon>
        <taxon>Actinomycetes</taxon>
        <taxon>Micrococcales</taxon>
        <taxon>Dermabacteraceae</taxon>
        <taxon>Brachybacterium</taxon>
    </lineage>
</organism>
<evidence type="ECO:0000313" key="1">
    <source>
        <dbReference type="EMBL" id="MFC0674527.1"/>
    </source>
</evidence>
<protein>
    <submittedName>
        <fullName evidence="1">Uncharacterized protein</fullName>
    </submittedName>
</protein>
<name>A0ABV6RC12_9MICO</name>
<gene>
    <name evidence="1" type="ORF">ACFFF6_11230</name>
</gene>
<proteinExistence type="predicted"/>
<accession>A0ABV6RC12</accession>
<keyword evidence="2" id="KW-1185">Reference proteome</keyword>
<comment type="caution">
    <text evidence="1">The sequence shown here is derived from an EMBL/GenBank/DDBJ whole genome shotgun (WGS) entry which is preliminary data.</text>
</comment>
<evidence type="ECO:0000313" key="2">
    <source>
        <dbReference type="Proteomes" id="UP001589793"/>
    </source>
</evidence>
<dbReference type="EMBL" id="JBHLSV010000012">
    <property type="protein sequence ID" value="MFC0674527.1"/>
    <property type="molecule type" value="Genomic_DNA"/>
</dbReference>
<sequence>MTSQEHLLPKTDPIFDAELKRASRRYAAGRVAELLAEHPTLTAPQLVDELRAEADLAEAEFKRLRDDD</sequence>
<dbReference type="RefSeq" id="WP_376980704.1">
    <property type="nucleotide sequence ID" value="NZ_JBHLSV010000012.1"/>
</dbReference>